<accession>A0A7S0GEZ7</accession>
<proteinExistence type="inferred from homology"/>
<sequence length="192" mass="20153">MYKQLAKAFGAGCVGALAGCIASLFEVPRKLDISNAVSGALAGFFAASLLVLSVSAAGADGGETTIKRIKKVHGVAAPMARYSQAVEIRGAKRLLYISGQTGHAVDGNLIGDSIEEQADLCFSNIKATLLEVGLTIDDLVKITVYLRSRDDLATYRTARDRAFGKVEPASTLVIAKLVHPDMAIEIDAVAAM</sequence>
<dbReference type="Gene3D" id="3.30.1330.40">
    <property type="entry name" value="RutC-like"/>
    <property type="match status" value="1"/>
</dbReference>
<dbReference type="CDD" id="cd00448">
    <property type="entry name" value="YjgF_YER057c_UK114_family"/>
    <property type="match status" value="1"/>
</dbReference>
<gene>
    <name evidence="3" type="ORF">PINE0816_LOCUS9807</name>
</gene>
<reference evidence="3" key="1">
    <citation type="submission" date="2021-01" db="EMBL/GenBank/DDBJ databases">
        <authorList>
            <person name="Corre E."/>
            <person name="Pelletier E."/>
            <person name="Niang G."/>
            <person name="Scheremetjew M."/>
            <person name="Finn R."/>
            <person name="Kale V."/>
            <person name="Holt S."/>
            <person name="Cochrane G."/>
            <person name="Meng A."/>
            <person name="Brown T."/>
            <person name="Cohen L."/>
        </authorList>
    </citation>
    <scope>NUCLEOTIDE SEQUENCE</scope>
    <source>
        <strain evidence="3">CCAP1064/1</strain>
    </source>
</reference>
<dbReference type="InterPro" id="IPR035959">
    <property type="entry name" value="RutC-like_sf"/>
</dbReference>
<dbReference type="PROSITE" id="PS51257">
    <property type="entry name" value="PROKAR_LIPOPROTEIN"/>
    <property type="match status" value="1"/>
</dbReference>
<dbReference type="GO" id="GO:0019239">
    <property type="term" value="F:deaminase activity"/>
    <property type="evidence" value="ECO:0007669"/>
    <property type="project" value="TreeGrafter"/>
</dbReference>
<keyword evidence="2" id="KW-0472">Membrane</keyword>
<protein>
    <submittedName>
        <fullName evidence="3">Uncharacterized protein</fullName>
    </submittedName>
</protein>
<dbReference type="PANTHER" id="PTHR11803">
    <property type="entry name" value="2-IMINOBUTANOATE/2-IMINOPROPANOATE DEAMINASE RIDA"/>
    <property type="match status" value="1"/>
</dbReference>
<comment type="similarity">
    <text evidence="1">Belongs to the RutC family.</text>
</comment>
<evidence type="ECO:0000256" key="2">
    <source>
        <dbReference type="SAM" id="Phobius"/>
    </source>
</evidence>
<dbReference type="PANTHER" id="PTHR11803:SF58">
    <property type="entry name" value="PROTEIN HMF1-RELATED"/>
    <property type="match status" value="1"/>
</dbReference>
<dbReference type="SUPFAM" id="SSF55298">
    <property type="entry name" value="YjgF-like"/>
    <property type="match status" value="1"/>
</dbReference>
<keyword evidence="2" id="KW-1133">Transmembrane helix</keyword>
<dbReference type="EMBL" id="HBEL01020978">
    <property type="protein sequence ID" value="CAD8413674.1"/>
    <property type="molecule type" value="Transcribed_RNA"/>
</dbReference>
<organism evidence="3">
    <name type="scientific">Proboscia inermis</name>
    <dbReference type="NCBI Taxonomy" id="420281"/>
    <lineage>
        <taxon>Eukaryota</taxon>
        <taxon>Sar</taxon>
        <taxon>Stramenopiles</taxon>
        <taxon>Ochrophyta</taxon>
        <taxon>Bacillariophyta</taxon>
        <taxon>Coscinodiscophyceae</taxon>
        <taxon>Rhizosoleniophycidae</taxon>
        <taxon>Rhizosoleniales</taxon>
        <taxon>Rhizosoleniaceae</taxon>
        <taxon>Proboscia</taxon>
    </lineage>
</organism>
<dbReference type="AlphaFoldDB" id="A0A7S0GEZ7"/>
<evidence type="ECO:0000256" key="1">
    <source>
        <dbReference type="ARBA" id="ARBA00010552"/>
    </source>
</evidence>
<dbReference type="InterPro" id="IPR006175">
    <property type="entry name" value="YjgF/YER057c/UK114"/>
</dbReference>
<dbReference type="GO" id="GO:0005829">
    <property type="term" value="C:cytosol"/>
    <property type="evidence" value="ECO:0007669"/>
    <property type="project" value="TreeGrafter"/>
</dbReference>
<name>A0A7S0GEZ7_9STRA</name>
<evidence type="ECO:0000313" key="3">
    <source>
        <dbReference type="EMBL" id="CAD8413674.1"/>
    </source>
</evidence>
<keyword evidence="2" id="KW-0812">Transmembrane</keyword>
<dbReference type="Pfam" id="PF01042">
    <property type="entry name" value="Ribonuc_L-PSP"/>
    <property type="match status" value="1"/>
</dbReference>
<feature type="transmembrane region" description="Helical" evidence="2">
    <location>
        <begin position="40"/>
        <end position="59"/>
    </location>
</feature>